<evidence type="ECO:0000256" key="8">
    <source>
        <dbReference type="ARBA" id="ARBA00022692"/>
    </source>
</evidence>
<feature type="transmembrane region" description="Helical" evidence="14">
    <location>
        <begin position="448"/>
        <end position="467"/>
    </location>
</feature>
<dbReference type="Proteomes" id="UP000178943">
    <property type="component" value="Unassembled WGS sequence"/>
</dbReference>
<feature type="transmembrane region" description="Helical" evidence="14">
    <location>
        <begin position="398"/>
        <end position="416"/>
    </location>
</feature>
<evidence type="ECO:0000256" key="6">
    <source>
        <dbReference type="ARBA" id="ARBA00022676"/>
    </source>
</evidence>
<feature type="transmembrane region" description="Helical" evidence="14">
    <location>
        <begin position="375"/>
        <end position="391"/>
    </location>
</feature>
<keyword evidence="13" id="KW-0464">Manganese</keyword>
<proteinExistence type="inferred from homology"/>
<dbReference type="AlphaFoldDB" id="A0A1F5VVK0"/>
<feature type="transmembrane region" description="Helical" evidence="14">
    <location>
        <begin position="119"/>
        <end position="138"/>
    </location>
</feature>
<comment type="cofactor">
    <cofactor evidence="2">
        <name>Mg(2+)</name>
        <dbReference type="ChEBI" id="CHEBI:18420"/>
    </cofactor>
</comment>
<keyword evidence="7" id="KW-0808">Transferase</keyword>
<sequence>MMKKKKTVSKKTVKAAPQWLTYIFFVAVLIVLLYPRIYPYKDKLAGEIFFKDPDTCYHARRIIYCATHNLQMPFYDPLLAHPHGAIPMWSPLYDWLSAIPSFLLGFGKPSATMVMRTSVLLTLLYGLAALLLTGLLLYRATGQINIAILGAFLVGITDPQIKYTSIEIIDHNSLLIVLFSLLLYLGYLFMRKAEQENILKLTIAISLLTAMLFWVWSGSYLFAATLAGIFFLYVLLRKKIWLLRYMALLYAISAVAIIPLAMIHYKLGKEMLRFEYVSLFTVLFLFSIALFFYLISAIAGIKSSTHKVISALKITLLLILLVSALYACLQPLLQGMQFTRAENAWVSTIAESKPLLYQARGSLKIFTFSKAVNKLSYLFFVFPVAFILLLFKRIKIPLELYVILIVCSVLFGFLAFSQQKFAVEFSIPFGMVLALFIGWLYQKLTSGFSIVLLVIFVIALTGALLPLKKTFIEKYTPFYGYYPAFKWLKTEAGLKNTEINTGHIQPFGAMAPWDIGHHLQLYSQMPVVTDNFGPYLDQKEGLFDMVRFFLAEDEKIAIEILKRYRCRYVVVTFSSIFEQYAIMIGIDSTVFHQYSIIEQNGEKRIATIPQERFFNTVGLRLGDLYGSANPTPDENMFAVKALKHFRLIHESLPSISAGQEIPAGALKIYEYVEGEQLHIDVPGNPFYKLEGVIETNTGNRFYYRQSGYVNDKIIVPYPTKQHKDYPYALYYKVTAGSEQWIVDREHRTGGRGQGTGDSEQK</sequence>
<evidence type="ECO:0000256" key="4">
    <source>
        <dbReference type="ARBA" id="ARBA00004922"/>
    </source>
</evidence>
<evidence type="ECO:0000256" key="14">
    <source>
        <dbReference type="SAM" id="Phobius"/>
    </source>
</evidence>
<comment type="pathway">
    <text evidence="4">Protein modification; protein glycosylation.</text>
</comment>
<comment type="subcellular location">
    <subcellularLocation>
        <location evidence="3">Endomembrane system</location>
        <topology evidence="3">Multi-pass membrane protein</topology>
    </subcellularLocation>
</comment>
<evidence type="ECO:0000256" key="7">
    <source>
        <dbReference type="ARBA" id="ARBA00022679"/>
    </source>
</evidence>
<evidence type="ECO:0000256" key="9">
    <source>
        <dbReference type="ARBA" id="ARBA00022723"/>
    </source>
</evidence>
<evidence type="ECO:0000256" key="12">
    <source>
        <dbReference type="ARBA" id="ARBA00023136"/>
    </source>
</evidence>
<dbReference type="GO" id="GO:0012505">
    <property type="term" value="C:endomembrane system"/>
    <property type="evidence" value="ECO:0007669"/>
    <property type="project" value="UniProtKB-SubCell"/>
</dbReference>
<keyword evidence="11 14" id="KW-1133">Transmembrane helix</keyword>
<keyword evidence="8 14" id="KW-0812">Transmembrane</keyword>
<dbReference type="GO" id="GO:0004576">
    <property type="term" value="F:oligosaccharyl transferase activity"/>
    <property type="evidence" value="ECO:0007669"/>
    <property type="project" value="InterPro"/>
</dbReference>
<dbReference type="PANTHER" id="PTHR13872">
    <property type="entry name" value="DOLICHYL-DIPHOSPHOOLIGOSACCHARIDE--PROTEIN GLYCOSYLTRANSFERASE SUBUNIT"/>
    <property type="match status" value="1"/>
</dbReference>
<feature type="transmembrane region" description="Helical" evidence="14">
    <location>
        <begin position="173"/>
        <end position="190"/>
    </location>
</feature>
<keyword evidence="10" id="KW-0460">Magnesium</keyword>
<evidence type="ECO:0000256" key="5">
    <source>
        <dbReference type="ARBA" id="ARBA00010810"/>
    </source>
</evidence>
<dbReference type="UniPathway" id="UPA00378"/>
<dbReference type="EMBL" id="MFGW01000052">
    <property type="protein sequence ID" value="OGF67439.1"/>
    <property type="molecule type" value="Genomic_DNA"/>
</dbReference>
<feature type="transmembrane region" description="Helical" evidence="14">
    <location>
        <begin position="422"/>
        <end position="441"/>
    </location>
</feature>
<dbReference type="Gene3D" id="3.40.50.12610">
    <property type="match status" value="1"/>
</dbReference>
<evidence type="ECO:0000256" key="11">
    <source>
        <dbReference type="ARBA" id="ARBA00022989"/>
    </source>
</evidence>
<name>A0A1F5VVK0_9BACT</name>
<dbReference type="GO" id="GO:0016020">
    <property type="term" value="C:membrane"/>
    <property type="evidence" value="ECO:0007669"/>
    <property type="project" value="InterPro"/>
</dbReference>
<evidence type="ECO:0000256" key="10">
    <source>
        <dbReference type="ARBA" id="ARBA00022842"/>
    </source>
</evidence>
<evidence type="ECO:0000256" key="3">
    <source>
        <dbReference type="ARBA" id="ARBA00004127"/>
    </source>
</evidence>
<feature type="transmembrane region" description="Helical" evidence="14">
    <location>
        <begin position="202"/>
        <end position="235"/>
    </location>
</feature>
<feature type="transmembrane region" description="Helical" evidence="14">
    <location>
        <begin position="20"/>
        <end position="37"/>
    </location>
</feature>
<keyword evidence="12 14" id="KW-0472">Membrane</keyword>
<comment type="similarity">
    <text evidence="5">Belongs to the STT3 family.</text>
</comment>
<comment type="cofactor">
    <cofactor evidence="1">
        <name>Mn(2+)</name>
        <dbReference type="ChEBI" id="CHEBI:29035"/>
    </cofactor>
</comment>
<evidence type="ECO:0000256" key="1">
    <source>
        <dbReference type="ARBA" id="ARBA00001936"/>
    </source>
</evidence>
<keyword evidence="9" id="KW-0479">Metal-binding</keyword>
<accession>A0A1F5VVK0</accession>
<dbReference type="PANTHER" id="PTHR13872:SF1">
    <property type="entry name" value="DOLICHYL-DIPHOSPHOOLIGOSACCHARIDE--PROTEIN GLYCOSYLTRANSFERASE SUBUNIT STT3B"/>
    <property type="match status" value="1"/>
</dbReference>
<feature type="transmembrane region" description="Helical" evidence="14">
    <location>
        <begin position="311"/>
        <end position="333"/>
    </location>
</feature>
<keyword evidence="6" id="KW-0328">Glycosyltransferase</keyword>
<gene>
    <name evidence="15" type="ORF">A2Y62_18240</name>
</gene>
<feature type="transmembrane region" description="Helical" evidence="14">
    <location>
        <begin position="277"/>
        <end position="299"/>
    </location>
</feature>
<evidence type="ECO:0008006" key="17">
    <source>
        <dbReference type="Google" id="ProtNLM"/>
    </source>
</evidence>
<dbReference type="InterPro" id="IPR003674">
    <property type="entry name" value="Oligo_trans_STT3"/>
</dbReference>
<evidence type="ECO:0000313" key="16">
    <source>
        <dbReference type="Proteomes" id="UP000178943"/>
    </source>
</evidence>
<evidence type="ECO:0000313" key="15">
    <source>
        <dbReference type="EMBL" id="OGF67439.1"/>
    </source>
</evidence>
<organism evidence="15 16">
    <name type="scientific">Candidatus Fischerbacteria bacterium RBG_13_37_8</name>
    <dbReference type="NCBI Taxonomy" id="1817863"/>
    <lineage>
        <taxon>Bacteria</taxon>
        <taxon>Candidatus Fischeribacteriota</taxon>
    </lineage>
</organism>
<comment type="caution">
    <text evidence="15">The sequence shown here is derived from an EMBL/GenBank/DDBJ whole genome shotgun (WGS) entry which is preliminary data.</text>
</comment>
<dbReference type="GO" id="GO:0046872">
    <property type="term" value="F:metal ion binding"/>
    <property type="evidence" value="ECO:0007669"/>
    <property type="project" value="UniProtKB-KW"/>
</dbReference>
<feature type="transmembrane region" description="Helical" evidence="14">
    <location>
        <begin position="247"/>
        <end position="265"/>
    </location>
</feature>
<evidence type="ECO:0000256" key="2">
    <source>
        <dbReference type="ARBA" id="ARBA00001946"/>
    </source>
</evidence>
<protein>
    <recommendedName>
        <fullName evidence="17">Glycosyltransferase RgtA/B/C/D-like domain-containing protein</fullName>
    </recommendedName>
</protein>
<feature type="transmembrane region" description="Helical" evidence="14">
    <location>
        <begin position="88"/>
        <end position="107"/>
    </location>
</feature>
<evidence type="ECO:0000256" key="13">
    <source>
        <dbReference type="ARBA" id="ARBA00023211"/>
    </source>
</evidence>
<reference evidence="15 16" key="1">
    <citation type="journal article" date="2016" name="Nat. Commun.">
        <title>Thousands of microbial genomes shed light on interconnected biogeochemical processes in an aquifer system.</title>
        <authorList>
            <person name="Anantharaman K."/>
            <person name="Brown C.T."/>
            <person name="Hug L.A."/>
            <person name="Sharon I."/>
            <person name="Castelle C.J."/>
            <person name="Probst A.J."/>
            <person name="Thomas B.C."/>
            <person name="Singh A."/>
            <person name="Wilkins M.J."/>
            <person name="Karaoz U."/>
            <person name="Brodie E.L."/>
            <person name="Williams K.H."/>
            <person name="Hubbard S.S."/>
            <person name="Banfield J.F."/>
        </authorList>
    </citation>
    <scope>NUCLEOTIDE SEQUENCE [LARGE SCALE GENOMIC DNA]</scope>
</reference>